<dbReference type="Proteomes" id="UP000509303">
    <property type="component" value="Chromosome"/>
</dbReference>
<keyword evidence="4" id="KW-1185">Reference proteome</keyword>
<dbReference type="EMBL" id="CP054929">
    <property type="protein sequence ID" value="QKW51365.1"/>
    <property type="molecule type" value="Genomic_DNA"/>
</dbReference>
<accession>A0A7H8NA83</accession>
<feature type="compositionally biased region" description="Pro residues" evidence="1">
    <location>
        <begin position="663"/>
        <end position="680"/>
    </location>
</feature>
<keyword evidence="2" id="KW-0472">Membrane</keyword>
<feature type="compositionally biased region" description="Low complexity" evidence="1">
    <location>
        <begin position="398"/>
        <end position="410"/>
    </location>
</feature>
<name>A0A7H8NA83_9ACTN</name>
<dbReference type="RefSeq" id="WP_176163085.1">
    <property type="nucleotide sequence ID" value="NZ_CP054929.1"/>
</dbReference>
<proteinExistence type="predicted"/>
<evidence type="ECO:0000256" key="1">
    <source>
        <dbReference type="SAM" id="MobiDB-lite"/>
    </source>
</evidence>
<evidence type="ECO:0000256" key="2">
    <source>
        <dbReference type="SAM" id="Phobius"/>
    </source>
</evidence>
<gene>
    <name evidence="3" type="ORF">HUT08_19550</name>
</gene>
<feature type="region of interest" description="Disordered" evidence="1">
    <location>
        <begin position="337"/>
        <end position="486"/>
    </location>
</feature>
<evidence type="ECO:0000313" key="4">
    <source>
        <dbReference type="Proteomes" id="UP000509303"/>
    </source>
</evidence>
<protein>
    <submittedName>
        <fullName evidence="3">Uncharacterized protein</fullName>
    </submittedName>
</protein>
<feature type="compositionally biased region" description="Low complexity" evidence="1">
    <location>
        <begin position="681"/>
        <end position="694"/>
    </location>
</feature>
<sequence length="741" mass="78716">MNDFHERRPTQRAPGDGTGPGTGTSAGAGTSAGPGTSTGAGAGQVHQMVFRWDGNHGRQGTGMKAVAHSCSADRAEELGRELGPLLWVSGASDARSSVVRTLSQDGDVMLVQRWPTTDRGGRPSTVSHVLLGDTGSLKTRLCLGLAYGGWGRREKAEQAVGEQPPVPSAKLDTVARDRLPGMTDRLRQVRKELIMVTAEWLRDPEPRVSLRSDALPVVADQDSAPLVYLGLFLIFGHWLNREWTFATYDTVDTHPLRLTCVPRWEPDAGGSGPLARVVTDPPPTARPEHRAALALVDYLLAHPGQPAGVAPLADGLRGAAALPWPQREARLRAVLGRLGPPGTAARSGDSTRAADPAPAPSRATPEPARAGTEPPPHQHAAASAPRVSLQRPNPAPAPDTADTAVDAPPGYAAPPPARAPGPPANDPATAPTDHPAAVPADHPAAAPPGQPAVTSTPDPAPAGPRGAARTTGRQPGPTSDAGQQGRVAGAVPLREDLHLYRHTNTLQYAGLTRRLKAVSDATLIAELKDPALPADARELLLAELRDTGRLRERTAELRHDLCAEVLRRSLYYDPNPDDREQRTPQERVHQAADLFTWAVAPVAHNEQHRHALLEVFHWFCRQQPPASNLWIERTVLAPTSDLPPNLPAALWQQIVRDLLRRPGPTPAVPGGNAPPQPAPAAPAASADQQPAAPERPARDRPAWLPRLPKGDGQGTFWVLLAMGLTVVALIVLFAILLANMA</sequence>
<feature type="compositionally biased region" description="Pro residues" evidence="1">
    <location>
        <begin position="411"/>
        <end position="425"/>
    </location>
</feature>
<feature type="region of interest" description="Disordered" evidence="1">
    <location>
        <begin position="661"/>
        <end position="706"/>
    </location>
</feature>
<feature type="region of interest" description="Disordered" evidence="1">
    <location>
        <begin position="1"/>
        <end position="42"/>
    </location>
</feature>
<feature type="compositionally biased region" description="Gly residues" evidence="1">
    <location>
        <begin position="16"/>
        <end position="42"/>
    </location>
</feature>
<feature type="compositionally biased region" description="Low complexity" evidence="1">
    <location>
        <begin position="350"/>
        <end position="365"/>
    </location>
</feature>
<organism evidence="3 4">
    <name type="scientific">Streptomyces buecherae</name>
    <dbReference type="NCBI Taxonomy" id="2763006"/>
    <lineage>
        <taxon>Bacteria</taxon>
        <taxon>Bacillati</taxon>
        <taxon>Actinomycetota</taxon>
        <taxon>Actinomycetes</taxon>
        <taxon>Kitasatosporales</taxon>
        <taxon>Streptomycetaceae</taxon>
        <taxon>Streptomyces</taxon>
    </lineage>
</organism>
<feature type="transmembrane region" description="Helical" evidence="2">
    <location>
        <begin position="716"/>
        <end position="738"/>
    </location>
</feature>
<keyword evidence="2" id="KW-0812">Transmembrane</keyword>
<dbReference type="AlphaFoldDB" id="A0A7H8NA83"/>
<feature type="compositionally biased region" description="Low complexity" evidence="1">
    <location>
        <begin position="451"/>
        <end position="473"/>
    </location>
</feature>
<reference evidence="3 4" key="1">
    <citation type="submission" date="2020-06" db="EMBL/GenBank/DDBJ databases">
        <title>Genome mining for natural products.</title>
        <authorList>
            <person name="Zhang B."/>
            <person name="Shi J."/>
            <person name="Ge H."/>
        </authorList>
    </citation>
    <scope>NUCLEOTIDE SEQUENCE [LARGE SCALE GENOMIC DNA]</scope>
    <source>
        <strain evidence="3 4">NA00687</strain>
    </source>
</reference>
<feature type="compositionally biased region" description="Low complexity" evidence="1">
    <location>
        <begin position="426"/>
        <end position="444"/>
    </location>
</feature>
<keyword evidence="2" id="KW-1133">Transmembrane helix</keyword>
<evidence type="ECO:0000313" key="3">
    <source>
        <dbReference type="EMBL" id="QKW51365.1"/>
    </source>
</evidence>